<reference evidence="2" key="1">
    <citation type="submission" date="2020-05" db="EMBL/GenBank/DDBJ databases">
        <title>Mycena genomes resolve the evolution of fungal bioluminescence.</title>
        <authorList>
            <person name="Tsai I.J."/>
        </authorList>
    </citation>
    <scope>NUCLEOTIDE SEQUENCE</scope>
    <source>
        <strain evidence="2">160909Yilan</strain>
    </source>
</reference>
<feature type="compositionally biased region" description="Basic and acidic residues" evidence="1">
    <location>
        <begin position="1"/>
        <end position="12"/>
    </location>
</feature>
<gene>
    <name evidence="2" type="ORF">MSAN_01998900</name>
</gene>
<accession>A0A8H6XLY2</accession>
<dbReference type="AlphaFoldDB" id="A0A8H6XLY2"/>
<evidence type="ECO:0000313" key="2">
    <source>
        <dbReference type="EMBL" id="KAF7342829.1"/>
    </source>
</evidence>
<feature type="region of interest" description="Disordered" evidence="1">
    <location>
        <begin position="1"/>
        <end position="53"/>
    </location>
</feature>
<protein>
    <submittedName>
        <fullName evidence="2">Uncharacterized protein</fullName>
    </submittedName>
</protein>
<evidence type="ECO:0000313" key="3">
    <source>
        <dbReference type="Proteomes" id="UP000623467"/>
    </source>
</evidence>
<keyword evidence="3" id="KW-1185">Reference proteome</keyword>
<organism evidence="2 3">
    <name type="scientific">Mycena sanguinolenta</name>
    <dbReference type="NCBI Taxonomy" id="230812"/>
    <lineage>
        <taxon>Eukaryota</taxon>
        <taxon>Fungi</taxon>
        <taxon>Dikarya</taxon>
        <taxon>Basidiomycota</taxon>
        <taxon>Agaricomycotina</taxon>
        <taxon>Agaricomycetes</taxon>
        <taxon>Agaricomycetidae</taxon>
        <taxon>Agaricales</taxon>
        <taxon>Marasmiineae</taxon>
        <taxon>Mycenaceae</taxon>
        <taxon>Mycena</taxon>
    </lineage>
</organism>
<name>A0A8H6XLY2_9AGAR</name>
<sequence length="72" mass="7647">MSGLVDKIEGAAENKLGQEAQPGDGVERTADNEVNQGVDQVANDVGVPQQDDNVINEVADRKVNQDIPFGNN</sequence>
<evidence type="ECO:0000256" key="1">
    <source>
        <dbReference type="SAM" id="MobiDB-lite"/>
    </source>
</evidence>
<dbReference type="EMBL" id="JACAZH010000024">
    <property type="protein sequence ID" value="KAF7342829.1"/>
    <property type="molecule type" value="Genomic_DNA"/>
</dbReference>
<dbReference type="Proteomes" id="UP000623467">
    <property type="component" value="Unassembled WGS sequence"/>
</dbReference>
<dbReference type="OrthoDB" id="2872121at2759"/>
<comment type="caution">
    <text evidence="2">The sequence shown here is derived from an EMBL/GenBank/DDBJ whole genome shotgun (WGS) entry which is preliminary data.</text>
</comment>
<proteinExistence type="predicted"/>